<dbReference type="Proteomes" id="UP000594263">
    <property type="component" value="Unplaced"/>
</dbReference>
<evidence type="ECO:0000313" key="5">
    <source>
        <dbReference type="Proteomes" id="UP000594263"/>
    </source>
</evidence>
<organism evidence="4 5">
    <name type="scientific">Kalanchoe fedtschenkoi</name>
    <name type="common">Lavender scallops</name>
    <name type="synonym">South American air plant</name>
    <dbReference type="NCBI Taxonomy" id="63787"/>
    <lineage>
        <taxon>Eukaryota</taxon>
        <taxon>Viridiplantae</taxon>
        <taxon>Streptophyta</taxon>
        <taxon>Embryophyta</taxon>
        <taxon>Tracheophyta</taxon>
        <taxon>Spermatophyta</taxon>
        <taxon>Magnoliopsida</taxon>
        <taxon>eudicotyledons</taxon>
        <taxon>Gunneridae</taxon>
        <taxon>Pentapetalae</taxon>
        <taxon>Saxifragales</taxon>
        <taxon>Crassulaceae</taxon>
        <taxon>Kalanchoe</taxon>
    </lineage>
</organism>
<dbReference type="PANTHER" id="PTHR47071">
    <property type="entry name" value="PROTEIN TRM32"/>
    <property type="match status" value="1"/>
</dbReference>
<feature type="compositionally biased region" description="Basic and acidic residues" evidence="1">
    <location>
        <begin position="104"/>
        <end position="113"/>
    </location>
</feature>
<evidence type="ECO:0000256" key="1">
    <source>
        <dbReference type="SAM" id="MobiDB-lite"/>
    </source>
</evidence>
<feature type="domain" description="DUF3741" evidence="2">
    <location>
        <begin position="146"/>
        <end position="190"/>
    </location>
</feature>
<proteinExistence type="predicted"/>
<dbReference type="Gramene" id="Kaladp0043s0063.1.v1.1">
    <property type="protein sequence ID" value="Kaladp0043s0063.1.v1.1"/>
    <property type="gene ID" value="Kaladp0043s0063.v1.1"/>
</dbReference>
<protein>
    <submittedName>
        <fullName evidence="4">Uncharacterized protein</fullName>
    </submittedName>
</protein>
<evidence type="ECO:0000259" key="3">
    <source>
        <dbReference type="Pfam" id="PF14309"/>
    </source>
</evidence>
<feature type="compositionally biased region" description="Low complexity" evidence="1">
    <location>
        <begin position="210"/>
        <end position="223"/>
    </location>
</feature>
<dbReference type="InterPro" id="IPR044257">
    <property type="entry name" value="TRM32-like"/>
</dbReference>
<dbReference type="AlphaFoldDB" id="A0A7N0TR41"/>
<feature type="region of interest" description="Disordered" evidence="1">
    <location>
        <begin position="210"/>
        <end position="238"/>
    </location>
</feature>
<dbReference type="OMA" id="DAFSICE"/>
<accession>A0A7N0TR41</accession>
<feature type="domain" description="DUF4378" evidence="3">
    <location>
        <begin position="512"/>
        <end position="593"/>
    </location>
</feature>
<dbReference type="Pfam" id="PF14309">
    <property type="entry name" value="DUF4378"/>
    <property type="match status" value="1"/>
</dbReference>
<name>A0A7N0TR41_KALFE</name>
<feature type="region of interest" description="Disordered" evidence="1">
    <location>
        <begin position="1"/>
        <end position="122"/>
    </location>
</feature>
<reference evidence="4" key="1">
    <citation type="submission" date="2021-01" db="UniProtKB">
        <authorList>
            <consortium name="EnsemblPlants"/>
        </authorList>
    </citation>
    <scope>IDENTIFICATION</scope>
</reference>
<dbReference type="Pfam" id="PF12552">
    <property type="entry name" value="DUF3741"/>
    <property type="match status" value="1"/>
</dbReference>
<dbReference type="EnsemblPlants" id="Kaladp0043s0063.1.v1.1">
    <property type="protein sequence ID" value="Kaladp0043s0063.1.v1.1"/>
    <property type="gene ID" value="Kaladp0043s0063.v1.1"/>
</dbReference>
<dbReference type="PANTHER" id="PTHR47071:SF9">
    <property type="entry name" value="TRM32-LIKE PROTEIN (DUF3741)"/>
    <property type="match status" value="1"/>
</dbReference>
<dbReference type="InterPro" id="IPR022212">
    <property type="entry name" value="DUF3741"/>
</dbReference>
<keyword evidence="5" id="KW-1185">Reference proteome</keyword>
<dbReference type="InterPro" id="IPR025486">
    <property type="entry name" value="DUF4378"/>
</dbReference>
<evidence type="ECO:0000259" key="2">
    <source>
        <dbReference type="Pfam" id="PF12552"/>
    </source>
</evidence>
<sequence>MLDHPGFRQVRKMLPHKRHTPKRHHQVTLDQIKERGSDSNHSTKGSVRSRLRAHIVEEILRRKAKHHTSSTYPTQSESKPMNDLNVQEEKDDDASPSLTQSPKASREHLDEAKANSALESDNRKQLVNSQMLIQEILENAKQALLEQKLMSAKDHTSETPLYQSKEFLDALDLVNLDKELLQGILQEQGSSHLFQSQKLLKLINGVGKSGMSSVPGSEEGSSVLDDSEIAGSPSMRNREKSQVAIMHFKILKRRLRHAIKESKKEKHRIAMDGVLHKIPYGHKLSADVNEITSCGSSPIQLKSKVSHFRRTSSTGDSMEKYCWLYESSFNKKPDESPSEVSIEINKEEQTKKSLGRILSMPDLKSYYYIPTEYLNDSYASRSPSDLLQMPRVINRAQSFAFEPLNEVKLPSAKKVLVQKLAESLGNSTVTKQQLNCKPYNEVDAVGKISSNLTTTAIGDQGPEVDQDFDFSFAQNIINASDQSVEPDEADSSQQESNWRNIVWQPDSRDEVEFNYVKNVLDLPGLSRNHPQESWHASDQPVDPAVYEEVQGCMEEGGSYNHHLILFDLINEVLMDMYEKSFSYCSVPLSSLCRLRSMPT</sequence>
<feature type="compositionally biased region" description="Basic residues" evidence="1">
    <location>
        <begin position="9"/>
        <end position="26"/>
    </location>
</feature>
<evidence type="ECO:0000313" key="4">
    <source>
        <dbReference type="EnsemblPlants" id="Kaladp0043s0063.1.v1.1"/>
    </source>
</evidence>
<feature type="compositionally biased region" description="Polar residues" evidence="1">
    <location>
        <begin position="69"/>
        <end position="79"/>
    </location>
</feature>